<dbReference type="EMBL" id="BLLK01000062">
    <property type="protein sequence ID" value="GFH58762.1"/>
    <property type="molecule type" value="Genomic_DNA"/>
</dbReference>
<evidence type="ECO:0000313" key="3">
    <source>
        <dbReference type="Proteomes" id="UP001054902"/>
    </source>
</evidence>
<keyword evidence="1" id="KW-0812">Transmembrane</keyword>
<feature type="transmembrane region" description="Helical" evidence="1">
    <location>
        <begin position="12"/>
        <end position="30"/>
    </location>
</feature>
<protein>
    <submittedName>
        <fullName evidence="2">Uncharacterized protein</fullName>
    </submittedName>
</protein>
<sequence length="304" mass="33768">MASMASRKATVMKMAACVVVPSIPIGVWFYSATQDRKAKQEEVRTKVRVPNVQTIDDLMIEKCKPGDVILFDRRCHKCASGPLAAFSCVLGKTFLCDDDKKKGVKRVETGAFEHAGIVVPGLYKKKLDALDPSNLLLLEATPNGVVARKLLTRLEMSQSRTVLLLPLATPGERRNDEDYEPSQKTKRLQDQLHKGLCKFRDTYVEESSKQNYGNAHATLGLIGSLAYATGLQKTSKAPVSPSAWLVTSALMESGAGLNLSDRTAFDTKVEDFLRDHRFNQTDTVRLRPGWRFLSPIILRETARN</sequence>
<evidence type="ECO:0000313" key="2">
    <source>
        <dbReference type="EMBL" id="GFH58762.1"/>
    </source>
</evidence>
<comment type="caution">
    <text evidence="2">The sequence shown here is derived from an EMBL/GenBank/DDBJ whole genome shotgun (WGS) entry which is preliminary data.</text>
</comment>
<dbReference type="Proteomes" id="UP001054902">
    <property type="component" value="Unassembled WGS sequence"/>
</dbReference>
<evidence type="ECO:0000256" key="1">
    <source>
        <dbReference type="SAM" id="Phobius"/>
    </source>
</evidence>
<name>A0AAD3D796_9STRA</name>
<keyword evidence="1" id="KW-1133">Transmembrane helix</keyword>
<gene>
    <name evidence="2" type="ORF">CTEN210_15238</name>
</gene>
<organism evidence="2 3">
    <name type="scientific">Chaetoceros tenuissimus</name>
    <dbReference type="NCBI Taxonomy" id="426638"/>
    <lineage>
        <taxon>Eukaryota</taxon>
        <taxon>Sar</taxon>
        <taxon>Stramenopiles</taxon>
        <taxon>Ochrophyta</taxon>
        <taxon>Bacillariophyta</taxon>
        <taxon>Coscinodiscophyceae</taxon>
        <taxon>Chaetocerotophycidae</taxon>
        <taxon>Chaetocerotales</taxon>
        <taxon>Chaetocerotaceae</taxon>
        <taxon>Chaetoceros</taxon>
    </lineage>
</organism>
<dbReference type="AlphaFoldDB" id="A0AAD3D796"/>
<proteinExistence type="predicted"/>
<reference evidence="2 3" key="1">
    <citation type="journal article" date="2021" name="Sci. Rep.">
        <title>The genome of the diatom Chaetoceros tenuissimus carries an ancient integrated fragment of an extant virus.</title>
        <authorList>
            <person name="Hongo Y."/>
            <person name="Kimura K."/>
            <person name="Takaki Y."/>
            <person name="Yoshida Y."/>
            <person name="Baba S."/>
            <person name="Kobayashi G."/>
            <person name="Nagasaki K."/>
            <person name="Hano T."/>
            <person name="Tomaru Y."/>
        </authorList>
    </citation>
    <scope>NUCLEOTIDE SEQUENCE [LARGE SCALE GENOMIC DNA]</scope>
    <source>
        <strain evidence="2 3">NIES-3715</strain>
    </source>
</reference>
<keyword evidence="3" id="KW-1185">Reference proteome</keyword>
<accession>A0AAD3D796</accession>
<keyword evidence="1" id="KW-0472">Membrane</keyword>